<dbReference type="EMBL" id="SBJO01000019">
    <property type="protein sequence ID" value="KAF9764515.1"/>
    <property type="molecule type" value="Genomic_DNA"/>
</dbReference>
<evidence type="ECO:0000313" key="2">
    <source>
        <dbReference type="Proteomes" id="UP000740883"/>
    </source>
</evidence>
<reference evidence="1 2" key="1">
    <citation type="journal article" date="2020" name="Genome Biol. Evol.">
        <title>Comparative genomics of strictly vertically transmitted, feminizing microsporidia endosymbionts of amphipod crustaceans.</title>
        <authorList>
            <person name="Cormier A."/>
            <person name="Chebbi M.A."/>
            <person name="Giraud I."/>
            <person name="Wattier R."/>
            <person name="Teixeira M."/>
            <person name="Gilbert C."/>
            <person name="Rigaud T."/>
            <person name="Cordaux R."/>
        </authorList>
    </citation>
    <scope>NUCLEOTIDE SEQUENCE [LARGE SCALE GENOMIC DNA]</scope>
    <source>
        <strain evidence="1 2">Ou3-Ou53</strain>
    </source>
</reference>
<proteinExistence type="predicted"/>
<feature type="non-terminal residue" evidence="1">
    <location>
        <position position="1"/>
    </location>
</feature>
<evidence type="ECO:0000313" key="1">
    <source>
        <dbReference type="EMBL" id="KAF9764515.1"/>
    </source>
</evidence>
<dbReference type="Proteomes" id="UP000740883">
    <property type="component" value="Unassembled WGS sequence"/>
</dbReference>
<organism evidence="1 2">
    <name type="scientific">Nosema granulosis</name>
    <dbReference type="NCBI Taxonomy" id="83296"/>
    <lineage>
        <taxon>Eukaryota</taxon>
        <taxon>Fungi</taxon>
        <taxon>Fungi incertae sedis</taxon>
        <taxon>Microsporidia</taxon>
        <taxon>Nosematidae</taxon>
        <taxon>Nosema</taxon>
    </lineage>
</organism>
<keyword evidence="2" id="KW-1185">Reference proteome</keyword>
<accession>A0A9P6H0R9</accession>
<gene>
    <name evidence="1" type="ORF">NGRA_0497</name>
</gene>
<dbReference type="AlphaFoldDB" id="A0A9P6H0R9"/>
<protein>
    <submittedName>
        <fullName evidence="1">Uncharacterized protein</fullName>
    </submittedName>
</protein>
<sequence length="240" mass="27559">YTESNRLFDEMMDADSKVAPEYRSRYVSSHNEIDANTELDQKIIEPEKTKGDVDMDTEETVTELDIDISKEHTFIDINVSKADSNVIDKASIDIDTVENNIIDINNTNIFSLDDGERLFDFKETLNFFRNMELQEVSNDREKSISNSFASTEIQNIEHTQERVNLTDASYYQHSVPEILGVSETIYDIPPLPDDSPSSSFNLAPGNIFVFDTNIDVLHDSENLPNMFQFSNLLNFWKNNF</sequence>
<name>A0A9P6H0R9_9MICR</name>
<comment type="caution">
    <text evidence="1">The sequence shown here is derived from an EMBL/GenBank/DDBJ whole genome shotgun (WGS) entry which is preliminary data.</text>
</comment>